<dbReference type="RefSeq" id="XP_067802920.1">
    <property type="nucleotide sequence ID" value="XM_067947698.1"/>
</dbReference>
<feature type="compositionally biased region" description="Basic and acidic residues" evidence="1">
    <location>
        <begin position="309"/>
        <end position="325"/>
    </location>
</feature>
<feature type="compositionally biased region" description="Pro residues" evidence="1">
    <location>
        <begin position="385"/>
        <end position="394"/>
    </location>
</feature>
<dbReference type="Proteomes" id="UP001214638">
    <property type="component" value="Unassembled WGS sequence"/>
</dbReference>
<sequence length="394" mass="43926">MYEGLSGEIISEVVYERIFLLNRTVIDDVAVTRRILVEVVKSGVYLTIVSYSRMSKHICYYRINPISVSIINHFEDYLLFAHPEISHSIVGSMGHKQKLGSLLSESDLRKNPILLQYLWQIAPLTYAKAIRRLSSAIKIRNEKANRSYHGLINLSSGSSSDDESEDMSLGNPNLSLHKSTSLPSPKPVRKFSSSEYSNFPEWMHQGVDRLVSSDTPPPDVWSYDPNQEDNELISHENTSNEPITPSPSGTNKSMETSEILNANKLQEGTKYMDSNAAQLYRSMDRVVKDFKRSNPFIDYTKMAPNSKRALKESDTFEENGSHDEESPSIDNPLDKTIAPIGTPNVDKSVETISSSIGSHKAPYDSDGLNGPWSVEDDTASLLRGSPPPTPTIPS</sequence>
<feature type="region of interest" description="Disordered" evidence="1">
    <location>
        <begin position="156"/>
        <end position="190"/>
    </location>
</feature>
<comment type="caution">
    <text evidence="2">The sequence shown here is derived from an EMBL/GenBank/DDBJ whole genome shotgun (WGS) entry which is preliminary data.</text>
</comment>
<proteinExistence type="predicted"/>
<feature type="region of interest" description="Disordered" evidence="1">
    <location>
        <begin position="234"/>
        <end position="254"/>
    </location>
</feature>
<feature type="compositionally biased region" description="Polar residues" evidence="1">
    <location>
        <begin position="171"/>
        <end position="183"/>
    </location>
</feature>
<reference evidence="2" key="1">
    <citation type="journal article" date="2023" name="Nat. Microbiol.">
        <title>Babesia duncani multi-omics identifies virulence factors and drug targets.</title>
        <authorList>
            <person name="Singh P."/>
            <person name="Lonardi S."/>
            <person name="Liang Q."/>
            <person name="Vydyam P."/>
            <person name="Khabirova E."/>
            <person name="Fang T."/>
            <person name="Gihaz S."/>
            <person name="Thekkiniath J."/>
            <person name="Munshi M."/>
            <person name="Abel S."/>
            <person name="Ciampossin L."/>
            <person name="Batugedara G."/>
            <person name="Gupta M."/>
            <person name="Lu X.M."/>
            <person name="Lenz T."/>
            <person name="Chakravarty S."/>
            <person name="Cornillot E."/>
            <person name="Hu Y."/>
            <person name="Ma W."/>
            <person name="Gonzalez L.M."/>
            <person name="Sanchez S."/>
            <person name="Estrada K."/>
            <person name="Sanchez-Flores A."/>
            <person name="Montero E."/>
            <person name="Harb O.S."/>
            <person name="Le Roch K.G."/>
            <person name="Mamoun C.B."/>
        </authorList>
    </citation>
    <scope>NUCLEOTIDE SEQUENCE</scope>
    <source>
        <strain evidence="2">WA1</strain>
    </source>
</reference>
<evidence type="ECO:0000313" key="2">
    <source>
        <dbReference type="EMBL" id="KAK2196078.1"/>
    </source>
</evidence>
<gene>
    <name evidence="2" type="ORF">BdWA1_002678</name>
</gene>
<accession>A0AAD9PKK2</accession>
<feature type="compositionally biased region" description="Polar residues" evidence="1">
    <location>
        <begin position="235"/>
        <end position="254"/>
    </location>
</feature>
<name>A0AAD9PKK2_9APIC</name>
<dbReference type="EMBL" id="JALLKP010000003">
    <property type="protein sequence ID" value="KAK2196078.1"/>
    <property type="molecule type" value="Genomic_DNA"/>
</dbReference>
<keyword evidence="3" id="KW-1185">Reference proteome</keyword>
<evidence type="ECO:0000256" key="1">
    <source>
        <dbReference type="SAM" id="MobiDB-lite"/>
    </source>
</evidence>
<protein>
    <submittedName>
        <fullName evidence="2">Uncharacterized protein</fullName>
    </submittedName>
</protein>
<dbReference type="GeneID" id="94336975"/>
<dbReference type="KEGG" id="bdw:94336975"/>
<organism evidence="2 3">
    <name type="scientific">Babesia duncani</name>
    <dbReference type="NCBI Taxonomy" id="323732"/>
    <lineage>
        <taxon>Eukaryota</taxon>
        <taxon>Sar</taxon>
        <taxon>Alveolata</taxon>
        <taxon>Apicomplexa</taxon>
        <taxon>Aconoidasida</taxon>
        <taxon>Piroplasmida</taxon>
        <taxon>Babesiidae</taxon>
        <taxon>Babesia</taxon>
    </lineage>
</organism>
<feature type="region of interest" description="Disordered" evidence="1">
    <location>
        <begin position="308"/>
        <end position="394"/>
    </location>
</feature>
<evidence type="ECO:0000313" key="3">
    <source>
        <dbReference type="Proteomes" id="UP001214638"/>
    </source>
</evidence>
<dbReference type="AlphaFoldDB" id="A0AAD9PKK2"/>